<organism evidence="11 12">
    <name type="scientific">Auxenochlorella protothecoides</name>
    <name type="common">Green microalga</name>
    <name type="synonym">Chlorella protothecoides</name>
    <dbReference type="NCBI Taxonomy" id="3075"/>
    <lineage>
        <taxon>Eukaryota</taxon>
        <taxon>Viridiplantae</taxon>
        <taxon>Chlorophyta</taxon>
        <taxon>core chlorophytes</taxon>
        <taxon>Trebouxiophyceae</taxon>
        <taxon>Chlorellales</taxon>
        <taxon>Chlorellaceae</taxon>
        <taxon>Auxenochlorella</taxon>
    </lineage>
</organism>
<dbReference type="Pfam" id="PF00069">
    <property type="entry name" value="Pkinase"/>
    <property type="match status" value="2"/>
</dbReference>
<feature type="compositionally biased region" description="Basic and acidic residues" evidence="9">
    <location>
        <begin position="161"/>
        <end position="170"/>
    </location>
</feature>
<feature type="compositionally biased region" description="Basic and acidic residues" evidence="9">
    <location>
        <begin position="1"/>
        <end position="13"/>
    </location>
</feature>
<evidence type="ECO:0000313" key="12">
    <source>
        <dbReference type="Proteomes" id="UP000028924"/>
    </source>
</evidence>
<reference evidence="11 12" key="1">
    <citation type="journal article" date="2014" name="BMC Genomics">
        <title>Oil accumulation mechanisms of the oleaginous microalga Chlorella protothecoides revealed through its genome, transcriptomes, and proteomes.</title>
        <authorList>
            <person name="Gao C."/>
            <person name="Wang Y."/>
            <person name="Shen Y."/>
            <person name="Yan D."/>
            <person name="He X."/>
            <person name="Dai J."/>
            <person name="Wu Q."/>
        </authorList>
    </citation>
    <scope>NUCLEOTIDE SEQUENCE [LARGE SCALE GENOMIC DNA]</scope>
    <source>
        <strain evidence="11 12">0710</strain>
    </source>
</reference>
<evidence type="ECO:0000256" key="3">
    <source>
        <dbReference type="ARBA" id="ARBA00022679"/>
    </source>
</evidence>
<name>A0A087SEC4_AUXPR</name>
<evidence type="ECO:0000256" key="1">
    <source>
        <dbReference type="ARBA" id="ARBA00012513"/>
    </source>
</evidence>
<dbReference type="AlphaFoldDB" id="A0A087SEC4"/>
<dbReference type="RefSeq" id="XP_011396964.1">
    <property type="nucleotide sequence ID" value="XM_011398662.1"/>
</dbReference>
<dbReference type="InterPro" id="IPR008271">
    <property type="entry name" value="Ser/Thr_kinase_AS"/>
</dbReference>
<dbReference type="GeneID" id="23612734"/>
<comment type="catalytic activity">
    <reaction evidence="7">
        <text>L-threonyl-[protein] + ATP = O-phospho-L-threonyl-[protein] + ADP + H(+)</text>
        <dbReference type="Rhea" id="RHEA:46608"/>
        <dbReference type="Rhea" id="RHEA-COMP:11060"/>
        <dbReference type="Rhea" id="RHEA-COMP:11605"/>
        <dbReference type="ChEBI" id="CHEBI:15378"/>
        <dbReference type="ChEBI" id="CHEBI:30013"/>
        <dbReference type="ChEBI" id="CHEBI:30616"/>
        <dbReference type="ChEBI" id="CHEBI:61977"/>
        <dbReference type="ChEBI" id="CHEBI:456216"/>
        <dbReference type="EC" id="2.7.11.1"/>
    </reaction>
</comment>
<keyword evidence="6" id="KW-0067">ATP-binding</keyword>
<dbReference type="PIRSF" id="PIRSF000654">
    <property type="entry name" value="Integrin-linked_kinase"/>
    <property type="match status" value="1"/>
</dbReference>
<dbReference type="EMBL" id="KL662105">
    <property type="protein sequence ID" value="KFM24078.1"/>
    <property type="molecule type" value="Genomic_DNA"/>
</dbReference>
<dbReference type="OrthoDB" id="162894at2759"/>
<evidence type="ECO:0000256" key="5">
    <source>
        <dbReference type="ARBA" id="ARBA00022777"/>
    </source>
</evidence>
<dbReference type="CDD" id="cd05579">
    <property type="entry name" value="STKc_MAST_like"/>
    <property type="match status" value="1"/>
</dbReference>
<evidence type="ECO:0000256" key="7">
    <source>
        <dbReference type="ARBA" id="ARBA00047899"/>
    </source>
</evidence>
<dbReference type="Proteomes" id="UP000028924">
    <property type="component" value="Unassembled WGS sequence"/>
</dbReference>
<dbReference type="EC" id="2.7.11.1" evidence="1"/>
<evidence type="ECO:0000256" key="4">
    <source>
        <dbReference type="ARBA" id="ARBA00022741"/>
    </source>
</evidence>
<evidence type="ECO:0000259" key="10">
    <source>
        <dbReference type="PROSITE" id="PS50011"/>
    </source>
</evidence>
<dbReference type="PANTHER" id="PTHR24356">
    <property type="entry name" value="SERINE/THREONINE-PROTEIN KINASE"/>
    <property type="match status" value="1"/>
</dbReference>
<gene>
    <name evidence="11" type="ORF">F751_1343</name>
</gene>
<feature type="domain" description="Protein kinase" evidence="10">
    <location>
        <begin position="1"/>
        <end position="266"/>
    </location>
</feature>
<dbReference type="SUPFAM" id="SSF56112">
    <property type="entry name" value="Protein kinase-like (PK-like)"/>
    <property type="match status" value="1"/>
</dbReference>
<dbReference type="STRING" id="3075.A0A087SEC4"/>
<dbReference type="GO" id="GO:0035556">
    <property type="term" value="P:intracellular signal transduction"/>
    <property type="evidence" value="ECO:0007669"/>
    <property type="project" value="TreeGrafter"/>
</dbReference>
<keyword evidence="3" id="KW-0808">Transferase</keyword>
<dbReference type="GO" id="GO:0005524">
    <property type="term" value="F:ATP binding"/>
    <property type="evidence" value="ECO:0007669"/>
    <property type="project" value="UniProtKB-KW"/>
</dbReference>
<dbReference type="KEGG" id="apro:F751_1343"/>
<dbReference type="InterPro" id="IPR000719">
    <property type="entry name" value="Prot_kinase_dom"/>
</dbReference>
<keyword evidence="5 11" id="KW-0418">Kinase</keyword>
<feature type="region of interest" description="Disordered" evidence="9">
    <location>
        <begin position="161"/>
        <end position="184"/>
    </location>
</feature>
<evidence type="ECO:0000256" key="2">
    <source>
        <dbReference type="ARBA" id="ARBA00022527"/>
    </source>
</evidence>
<dbReference type="eggNOG" id="KOG0606">
    <property type="taxonomic scope" value="Eukaryota"/>
</dbReference>
<proteinExistence type="predicted"/>
<evidence type="ECO:0000256" key="9">
    <source>
        <dbReference type="SAM" id="MobiDB-lite"/>
    </source>
</evidence>
<dbReference type="Gene3D" id="3.30.200.20">
    <property type="entry name" value="Phosphorylase Kinase, domain 1"/>
    <property type="match status" value="1"/>
</dbReference>
<feature type="region of interest" description="Disordered" evidence="9">
    <location>
        <begin position="1"/>
        <end position="34"/>
    </location>
</feature>
<dbReference type="PANTHER" id="PTHR24356:SF1">
    <property type="entry name" value="SERINE_THREONINE-PROTEIN KINASE GREATWALL"/>
    <property type="match status" value="1"/>
</dbReference>
<accession>A0A087SEC4</accession>
<keyword evidence="12" id="KW-1185">Reference proteome</keyword>
<evidence type="ECO:0000256" key="6">
    <source>
        <dbReference type="ARBA" id="ARBA00022840"/>
    </source>
</evidence>
<protein>
    <recommendedName>
        <fullName evidence="1">non-specific serine/threonine protein kinase</fullName>
        <ecNumber evidence="1">2.7.11.1</ecNumber>
    </recommendedName>
</protein>
<dbReference type="InterPro" id="IPR011009">
    <property type="entry name" value="Kinase-like_dom_sf"/>
</dbReference>
<evidence type="ECO:0000313" key="11">
    <source>
        <dbReference type="EMBL" id="KFM24078.1"/>
    </source>
</evidence>
<dbReference type="GO" id="GO:0004674">
    <property type="term" value="F:protein serine/threonine kinase activity"/>
    <property type="evidence" value="ECO:0007669"/>
    <property type="project" value="UniProtKB-KW"/>
</dbReference>
<dbReference type="PROSITE" id="PS00108">
    <property type="entry name" value="PROTEIN_KINASE_ST"/>
    <property type="match status" value="1"/>
</dbReference>
<sequence>MERGVESLSDEHATPPLEGDASATPRDAPPQRDVMRKADLIRKNMVQSVRNERNILAAARNPFVIRFHTSFTSHANLYLVMEYAAGGDLFSLLRALGGLSEGVARQYAAETVLALEYCHAQGIIHRDLKPDNLLIAADGHIKLADFGLSCFGVIDRTDPHPRVPDMDRDASGGTEAGSGLGSGAWRVQDAPHVVAGAEEGGRAVGTPDYLAPELLLGTGHGAEVDWWSLGVILYEMVVGRPPFAANTPEAIFQNPWADVGGPVCGV</sequence>
<dbReference type="PROSITE" id="PS50011">
    <property type="entry name" value="PROTEIN_KINASE_DOM"/>
    <property type="match status" value="1"/>
</dbReference>
<keyword evidence="2" id="KW-0723">Serine/threonine-protein kinase</keyword>
<dbReference type="Gene3D" id="1.10.510.10">
    <property type="entry name" value="Transferase(Phosphotransferase) domain 1"/>
    <property type="match status" value="2"/>
</dbReference>
<dbReference type="FunFam" id="1.10.510.10:FF:000294">
    <property type="entry name" value="Serine/threonine-protein kinase OXI1"/>
    <property type="match status" value="1"/>
</dbReference>
<evidence type="ECO:0000256" key="8">
    <source>
        <dbReference type="ARBA" id="ARBA00048679"/>
    </source>
</evidence>
<keyword evidence="4" id="KW-0547">Nucleotide-binding</keyword>
<dbReference type="InterPro" id="IPR050236">
    <property type="entry name" value="Ser_Thr_kinase_AGC"/>
</dbReference>
<dbReference type="SMART" id="SM00220">
    <property type="entry name" value="S_TKc"/>
    <property type="match status" value="1"/>
</dbReference>
<comment type="catalytic activity">
    <reaction evidence="8">
        <text>L-seryl-[protein] + ATP = O-phospho-L-seryl-[protein] + ADP + H(+)</text>
        <dbReference type="Rhea" id="RHEA:17989"/>
        <dbReference type="Rhea" id="RHEA-COMP:9863"/>
        <dbReference type="Rhea" id="RHEA-COMP:11604"/>
        <dbReference type="ChEBI" id="CHEBI:15378"/>
        <dbReference type="ChEBI" id="CHEBI:29999"/>
        <dbReference type="ChEBI" id="CHEBI:30616"/>
        <dbReference type="ChEBI" id="CHEBI:83421"/>
        <dbReference type="ChEBI" id="CHEBI:456216"/>
        <dbReference type="EC" id="2.7.11.1"/>
    </reaction>
</comment>